<dbReference type="PROSITE" id="PS50977">
    <property type="entry name" value="HTH_TETR_2"/>
    <property type="match status" value="1"/>
</dbReference>
<dbReference type="Gene3D" id="1.10.357.10">
    <property type="entry name" value="Tetracycline Repressor, domain 2"/>
    <property type="match status" value="1"/>
</dbReference>
<evidence type="ECO:0000259" key="6">
    <source>
        <dbReference type="PROSITE" id="PS50977"/>
    </source>
</evidence>
<evidence type="ECO:0000256" key="1">
    <source>
        <dbReference type="ARBA" id="ARBA00023015"/>
    </source>
</evidence>
<dbReference type="PANTHER" id="PTHR30055:SF207">
    <property type="entry name" value="HTH-TYPE TRANSCRIPTIONAL REPRESSOR FATR"/>
    <property type="match status" value="1"/>
</dbReference>
<dbReference type="EMBL" id="JAUTXY010000005">
    <property type="protein sequence ID" value="MEE2058563.1"/>
    <property type="molecule type" value="Genomic_DNA"/>
</dbReference>
<keyword evidence="2 4" id="KW-0238">DNA-binding</keyword>
<feature type="domain" description="HTH tetR-type" evidence="6">
    <location>
        <begin position="17"/>
        <end position="77"/>
    </location>
</feature>
<dbReference type="InterPro" id="IPR001647">
    <property type="entry name" value="HTH_TetR"/>
</dbReference>
<keyword evidence="8" id="KW-1185">Reference proteome</keyword>
<organism evidence="7 8">
    <name type="scientific">Rhodococcus artemisiae</name>
    <dbReference type="NCBI Taxonomy" id="714159"/>
    <lineage>
        <taxon>Bacteria</taxon>
        <taxon>Bacillati</taxon>
        <taxon>Actinomycetota</taxon>
        <taxon>Actinomycetes</taxon>
        <taxon>Mycobacteriales</taxon>
        <taxon>Nocardiaceae</taxon>
        <taxon>Rhodococcus</taxon>
    </lineage>
</organism>
<evidence type="ECO:0000256" key="3">
    <source>
        <dbReference type="ARBA" id="ARBA00023163"/>
    </source>
</evidence>
<feature type="compositionally biased region" description="Basic residues" evidence="5">
    <location>
        <begin position="241"/>
        <end position="253"/>
    </location>
</feature>
<keyword evidence="3" id="KW-0804">Transcription</keyword>
<evidence type="ECO:0000256" key="5">
    <source>
        <dbReference type="SAM" id="MobiDB-lite"/>
    </source>
</evidence>
<sequence length="253" mass="28183">MARKEEPQKRERRERGSINPEDIIAGAFELAENVPVDNLSMPQLAKHLGVGVTSIYWYFRKKDDLLNAMTDRALAQMQVEAVMGDSGSDWRERLYNHAHAARRAFLSNPILCDLILIRSSLSPKSATLGAREIEHIIDDLVKGGLPLDDAFDAYSAVQLHVRGSVVLARLQERGKKYDPTSQAYYENLVITPESTPLLAEAAGRGRVGGVPDDYNFEYGLNCILDYTSRLLEQKPTPTKATPKKSAVRSSRAK</sequence>
<dbReference type="Pfam" id="PF02909">
    <property type="entry name" value="TetR_C_1"/>
    <property type="match status" value="1"/>
</dbReference>
<dbReference type="InterPro" id="IPR004111">
    <property type="entry name" value="Repressor_TetR_C"/>
</dbReference>
<gene>
    <name evidence="7" type="ORF">Q7514_13640</name>
</gene>
<protein>
    <submittedName>
        <fullName evidence="7">TetR/AcrR family transcriptional regulator</fullName>
    </submittedName>
</protein>
<reference evidence="7 8" key="1">
    <citation type="submission" date="2023-07" db="EMBL/GenBank/DDBJ databases">
        <authorList>
            <person name="Girao M."/>
            <person name="Carvalho M.F."/>
        </authorList>
    </citation>
    <scope>NUCLEOTIDE SEQUENCE [LARGE SCALE GENOMIC DNA]</scope>
    <source>
        <strain evidence="7 8">YIM65754</strain>
    </source>
</reference>
<dbReference type="InterPro" id="IPR036271">
    <property type="entry name" value="Tet_transcr_reg_TetR-rel_C_sf"/>
</dbReference>
<dbReference type="Pfam" id="PF00440">
    <property type="entry name" value="TetR_N"/>
    <property type="match status" value="1"/>
</dbReference>
<evidence type="ECO:0000256" key="2">
    <source>
        <dbReference type="ARBA" id="ARBA00023125"/>
    </source>
</evidence>
<dbReference type="Gene3D" id="1.10.10.60">
    <property type="entry name" value="Homeodomain-like"/>
    <property type="match status" value="1"/>
</dbReference>
<proteinExistence type="predicted"/>
<dbReference type="InterPro" id="IPR009057">
    <property type="entry name" value="Homeodomain-like_sf"/>
</dbReference>
<dbReference type="RefSeq" id="WP_330133801.1">
    <property type="nucleotide sequence ID" value="NZ_JAUTXY010000005.1"/>
</dbReference>
<dbReference type="PANTHER" id="PTHR30055">
    <property type="entry name" value="HTH-TYPE TRANSCRIPTIONAL REGULATOR RUTR"/>
    <property type="match status" value="1"/>
</dbReference>
<evidence type="ECO:0000313" key="7">
    <source>
        <dbReference type="EMBL" id="MEE2058563.1"/>
    </source>
</evidence>
<dbReference type="Proteomes" id="UP001336020">
    <property type="component" value="Unassembled WGS sequence"/>
</dbReference>
<keyword evidence="1" id="KW-0805">Transcription regulation</keyword>
<evidence type="ECO:0000256" key="4">
    <source>
        <dbReference type="PROSITE-ProRule" id="PRU00335"/>
    </source>
</evidence>
<feature type="DNA-binding region" description="H-T-H motif" evidence="4">
    <location>
        <begin position="40"/>
        <end position="59"/>
    </location>
</feature>
<dbReference type="SUPFAM" id="SSF48498">
    <property type="entry name" value="Tetracyclin repressor-like, C-terminal domain"/>
    <property type="match status" value="1"/>
</dbReference>
<feature type="region of interest" description="Disordered" evidence="5">
    <location>
        <begin position="233"/>
        <end position="253"/>
    </location>
</feature>
<accession>A0ABU7LAI1</accession>
<evidence type="ECO:0000313" key="8">
    <source>
        <dbReference type="Proteomes" id="UP001336020"/>
    </source>
</evidence>
<name>A0ABU7LAI1_9NOCA</name>
<dbReference type="SUPFAM" id="SSF46689">
    <property type="entry name" value="Homeodomain-like"/>
    <property type="match status" value="1"/>
</dbReference>
<comment type="caution">
    <text evidence="7">The sequence shown here is derived from an EMBL/GenBank/DDBJ whole genome shotgun (WGS) entry which is preliminary data.</text>
</comment>
<dbReference type="InterPro" id="IPR050109">
    <property type="entry name" value="HTH-type_TetR-like_transc_reg"/>
</dbReference>